<organism evidence="8 9">
    <name type="scientific">Faecalicatena orotica</name>
    <dbReference type="NCBI Taxonomy" id="1544"/>
    <lineage>
        <taxon>Bacteria</taxon>
        <taxon>Bacillati</taxon>
        <taxon>Bacillota</taxon>
        <taxon>Clostridia</taxon>
        <taxon>Lachnospirales</taxon>
        <taxon>Lachnospiraceae</taxon>
        <taxon>Faecalicatena</taxon>
    </lineage>
</organism>
<evidence type="ECO:0000256" key="1">
    <source>
        <dbReference type="ARBA" id="ARBA00022490"/>
    </source>
</evidence>
<reference evidence="8 9" key="1">
    <citation type="submission" date="2018-05" db="EMBL/GenBank/DDBJ databases">
        <title>The Hungate 1000. A catalogue of reference genomes from the rumen microbiome.</title>
        <authorList>
            <person name="Kelly W."/>
        </authorList>
    </citation>
    <scope>NUCLEOTIDE SEQUENCE [LARGE SCALE GENOMIC DNA]</scope>
    <source>
        <strain evidence="8 9">NLAE-zl-C242</strain>
    </source>
</reference>
<dbReference type="InterPro" id="IPR000836">
    <property type="entry name" value="PRTase_dom"/>
</dbReference>
<feature type="binding site" evidence="5">
    <location>
        <begin position="128"/>
        <end position="132"/>
    </location>
    <ligand>
        <name>5-phospho-alpha-D-ribose 1-diphosphate</name>
        <dbReference type="ChEBI" id="CHEBI:58017"/>
    </ligand>
</feature>
<dbReference type="GO" id="GO:0032265">
    <property type="term" value="P:XMP salvage"/>
    <property type="evidence" value="ECO:0007669"/>
    <property type="project" value="UniProtKB-UniRule"/>
</dbReference>
<dbReference type="NCBIfam" id="TIGR01744">
    <property type="entry name" value="XPRTase"/>
    <property type="match status" value="1"/>
</dbReference>
<evidence type="ECO:0000256" key="6">
    <source>
        <dbReference type="NCBIfam" id="TIGR01744"/>
    </source>
</evidence>
<accession>A0A2Y9BD16</accession>
<keyword evidence="1 5" id="KW-0963">Cytoplasm</keyword>
<dbReference type="RefSeq" id="WP_109730164.1">
    <property type="nucleotide sequence ID" value="NZ_BAAACK010000006.1"/>
</dbReference>
<dbReference type="PANTHER" id="PTHR43864:SF1">
    <property type="entry name" value="XANTHINE PHOSPHORIBOSYLTRANSFERASE"/>
    <property type="match status" value="1"/>
</dbReference>
<feature type="binding site" evidence="5">
    <location>
        <position position="156"/>
    </location>
    <ligand>
        <name>xanthine</name>
        <dbReference type="ChEBI" id="CHEBI:17712"/>
    </ligand>
</feature>
<dbReference type="GO" id="GO:0000310">
    <property type="term" value="F:xanthine phosphoribosyltransferase activity"/>
    <property type="evidence" value="ECO:0007669"/>
    <property type="project" value="UniProtKB-UniRule"/>
</dbReference>
<dbReference type="EC" id="2.4.2.22" evidence="5 6"/>
<keyword evidence="4 5" id="KW-0660">Purine salvage</keyword>
<comment type="function">
    <text evidence="5">Converts the preformed base xanthine, a product of nucleic acid breakdown, to xanthosine 5'-monophosphate (XMP), so it can be reused for RNA or DNA synthesis.</text>
</comment>
<evidence type="ECO:0000256" key="2">
    <source>
        <dbReference type="ARBA" id="ARBA00022676"/>
    </source>
</evidence>
<dbReference type="HAMAP" id="MF_01184">
    <property type="entry name" value="XPRTase"/>
    <property type="match status" value="1"/>
</dbReference>
<dbReference type="GO" id="GO:0006166">
    <property type="term" value="P:purine ribonucleoside salvage"/>
    <property type="evidence" value="ECO:0007669"/>
    <property type="project" value="UniProtKB-KW"/>
</dbReference>
<evidence type="ECO:0000256" key="4">
    <source>
        <dbReference type="ARBA" id="ARBA00022726"/>
    </source>
</evidence>
<comment type="catalytic activity">
    <reaction evidence="5">
        <text>XMP + diphosphate = xanthine + 5-phospho-alpha-D-ribose 1-diphosphate</text>
        <dbReference type="Rhea" id="RHEA:10800"/>
        <dbReference type="ChEBI" id="CHEBI:17712"/>
        <dbReference type="ChEBI" id="CHEBI:33019"/>
        <dbReference type="ChEBI" id="CHEBI:57464"/>
        <dbReference type="ChEBI" id="CHEBI:58017"/>
        <dbReference type="EC" id="2.4.2.22"/>
    </reaction>
</comment>
<evidence type="ECO:0000313" key="8">
    <source>
        <dbReference type="EMBL" id="PWJ31466.1"/>
    </source>
</evidence>
<dbReference type="CDD" id="cd06223">
    <property type="entry name" value="PRTases_typeI"/>
    <property type="match status" value="1"/>
</dbReference>
<comment type="subunit">
    <text evidence="5">Homodimer.</text>
</comment>
<dbReference type="Pfam" id="PF00156">
    <property type="entry name" value="Pribosyltran"/>
    <property type="match status" value="1"/>
</dbReference>
<proteinExistence type="inferred from homology"/>
<feature type="binding site" evidence="5">
    <location>
        <position position="27"/>
    </location>
    <ligand>
        <name>xanthine</name>
        <dbReference type="ChEBI" id="CHEBI:17712"/>
    </ligand>
</feature>
<dbReference type="Proteomes" id="UP000245845">
    <property type="component" value="Unassembled WGS sequence"/>
</dbReference>
<dbReference type="GO" id="GO:0046110">
    <property type="term" value="P:xanthine metabolic process"/>
    <property type="evidence" value="ECO:0007669"/>
    <property type="project" value="UniProtKB-UniRule"/>
</dbReference>
<keyword evidence="3 5" id="KW-0808">Transferase</keyword>
<keyword evidence="2 5" id="KW-0328">Glycosyltransferase</keyword>
<comment type="similarity">
    <text evidence="5">Belongs to the purine/pyrimidine phosphoribosyltransferase family. Xpt subfamily.</text>
</comment>
<feature type="binding site" evidence="5">
    <location>
        <position position="20"/>
    </location>
    <ligand>
        <name>xanthine</name>
        <dbReference type="ChEBI" id="CHEBI:17712"/>
    </ligand>
</feature>
<comment type="caution">
    <text evidence="8">The sequence shown here is derived from an EMBL/GenBank/DDBJ whole genome shotgun (WGS) entry which is preliminary data.</text>
</comment>
<evidence type="ECO:0000256" key="3">
    <source>
        <dbReference type="ARBA" id="ARBA00022679"/>
    </source>
</evidence>
<name>A0A2Y9BD16_9FIRM</name>
<dbReference type="InterPro" id="IPR010079">
    <property type="entry name" value="Xanthine_PRibTrfase"/>
</dbReference>
<comment type="pathway">
    <text evidence="5">Purine metabolism; XMP biosynthesis via salvage pathway; XMP from xanthine: step 1/1.</text>
</comment>
<dbReference type="NCBIfam" id="NF006671">
    <property type="entry name" value="PRK09219.1"/>
    <property type="match status" value="1"/>
</dbReference>
<dbReference type="EMBL" id="QGDL01000002">
    <property type="protein sequence ID" value="PWJ31466.1"/>
    <property type="molecule type" value="Genomic_DNA"/>
</dbReference>
<dbReference type="GO" id="GO:0005737">
    <property type="term" value="C:cytoplasm"/>
    <property type="evidence" value="ECO:0007669"/>
    <property type="project" value="UniProtKB-SubCell"/>
</dbReference>
<keyword evidence="9" id="KW-1185">Reference proteome</keyword>
<feature type="domain" description="Phosphoribosyltransferase" evidence="7">
    <location>
        <begin position="44"/>
        <end position="154"/>
    </location>
</feature>
<dbReference type="InterPro" id="IPR050118">
    <property type="entry name" value="Pur/Pyrimidine_PRTase"/>
</dbReference>
<dbReference type="OrthoDB" id="9790678at2"/>
<evidence type="ECO:0000259" key="7">
    <source>
        <dbReference type="Pfam" id="PF00156"/>
    </source>
</evidence>
<dbReference type="SUPFAM" id="SSF53271">
    <property type="entry name" value="PRTase-like"/>
    <property type="match status" value="1"/>
</dbReference>
<dbReference type="InterPro" id="IPR029057">
    <property type="entry name" value="PRTase-like"/>
</dbReference>
<comment type="subcellular location">
    <subcellularLocation>
        <location evidence="5">Cytoplasm</location>
    </subcellularLocation>
</comment>
<evidence type="ECO:0000313" key="9">
    <source>
        <dbReference type="Proteomes" id="UP000245845"/>
    </source>
</evidence>
<dbReference type="PANTHER" id="PTHR43864">
    <property type="entry name" value="HYPOXANTHINE/GUANINE PHOSPHORIBOSYLTRANSFERASE"/>
    <property type="match status" value="1"/>
</dbReference>
<sequence length="193" mass="21205">MNILEERILKDGIVKEGNVLKVDSFLNHQMDIDLFDEMGKEFKRRFADKPINKILTIEASGIGIACVVAQHFHVPVVFAKKAKSINLEGEMYVAEVESFTHKCKNNVIVAQKFLSPDDHVLIIDDFLANGCALQGLIQIVQSAGATVEGIGIAVEKGFQTGGRSIRNLGFQLESLAIVESMDAKTGKIVFSEQ</sequence>
<evidence type="ECO:0000256" key="5">
    <source>
        <dbReference type="HAMAP-Rule" id="MF_01184"/>
    </source>
</evidence>
<dbReference type="AlphaFoldDB" id="A0A2Y9BD16"/>
<dbReference type="UniPathway" id="UPA00602">
    <property type="reaction ID" value="UER00658"/>
</dbReference>
<gene>
    <name evidence="5" type="primary">xpt</name>
    <name evidence="8" type="ORF">A8806_102324</name>
</gene>
<protein>
    <recommendedName>
        <fullName evidence="5 6">Xanthine phosphoribosyltransferase</fullName>
        <shortName evidence="5">XPRTase</shortName>
        <ecNumber evidence="5 6">2.4.2.22</ecNumber>
    </recommendedName>
</protein>
<dbReference type="Gene3D" id="3.40.50.2020">
    <property type="match status" value="1"/>
</dbReference>